<dbReference type="AlphaFoldDB" id="A0A099WD66"/>
<dbReference type="GeneID" id="58716575"/>
<proteinExistence type="predicted"/>
<organism evidence="2 3">
    <name type="scientific">Listeria booriae</name>
    <dbReference type="NCBI Taxonomy" id="1552123"/>
    <lineage>
        <taxon>Bacteria</taxon>
        <taxon>Bacillati</taxon>
        <taxon>Bacillota</taxon>
        <taxon>Bacilli</taxon>
        <taxon>Bacillales</taxon>
        <taxon>Listeriaceae</taxon>
        <taxon>Listeria</taxon>
    </lineage>
</organism>
<dbReference type="EMBL" id="JNFA01000011">
    <property type="protein sequence ID" value="KGL42626.1"/>
    <property type="molecule type" value="Genomic_DNA"/>
</dbReference>
<dbReference type="RefSeq" id="WP_052167533.1">
    <property type="nucleotide sequence ID" value="NZ_CBCSHQ010000001.1"/>
</dbReference>
<dbReference type="InterPro" id="IPR029051">
    <property type="entry name" value="DUF4352"/>
</dbReference>
<dbReference type="InterPro" id="IPR029050">
    <property type="entry name" value="Immunoprotect_excell_Ig-like"/>
</dbReference>
<evidence type="ECO:0000259" key="1">
    <source>
        <dbReference type="Pfam" id="PF11611"/>
    </source>
</evidence>
<reference evidence="2 3" key="1">
    <citation type="submission" date="2014-05" db="EMBL/GenBank/DDBJ databases">
        <title>Novel Listeriaceae from food processing environments.</title>
        <authorList>
            <person name="den Bakker H.C."/>
        </authorList>
    </citation>
    <scope>NUCLEOTIDE SEQUENCE [LARGE SCALE GENOMIC DNA]</scope>
    <source>
        <strain evidence="2 3">FSL A5-0281</strain>
    </source>
</reference>
<comment type="caution">
    <text evidence="2">The sequence shown here is derived from an EMBL/GenBank/DDBJ whole genome shotgun (WGS) entry which is preliminary data.</text>
</comment>
<gene>
    <name evidence="2" type="ORF">EP57_03965</name>
</gene>
<dbReference type="Pfam" id="PF11611">
    <property type="entry name" value="DUF4352"/>
    <property type="match status" value="1"/>
</dbReference>
<dbReference type="Gene3D" id="2.60.40.1240">
    <property type="match status" value="1"/>
</dbReference>
<dbReference type="PROSITE" id="PS51257">
    <property type="entry name" value="PROKAR_LIPOPROTEIN"/>
    <property type="match status" value="1"/>
</dbReference>
<evidence type="ECO:0000313" key="3">
    <source>
        <dbReference type="Proteomes" id="UP000029844"/>
    </source>
</evidence>
<feature type="domain" description="DUF4352" evidence="1">
    <location>
        <begin position="34"/>
        <end position="124"/>
    </location>
</feature>
<dbReference type="OrthoDB" id="2362960at2"/>
<accession>A0A099WD66</accession>
<dbReference type="STRING" id="1552123.EP57_03965"/>
<sequence>MKKTLIAIFASLLLITALAGCGTKQDDTDLNKALGNKEITVTPTKVTREKATSDRKAILKVVVQVKNNSKKAIGIGAGNFNLKDDDGKNYDNYGLKADSLGQELEAGKTVTGNIYYEIPADLEKGWMDYAVSLGQEPAAEWLLAFPKK</sequence>
<dbReference type="eggNOG" id="ENOG5033UFS">
    <property type="taxonomic scope" value="Bacteria"/>
</dbReference>
<evidence type="ECO:0000313" key="2">
    <source>
        <dbReference type="EMBL" id="KGL42626.1"/>
    </source>
</evidence>
<name>A0A099WD66_9LIST</name>
<dbReference type="Proteomes" id="UP000029844">
    <property type="component" value="Unassembled WGS sequence"/>
</dbReference>
<keyword evidence="3" id="KW-1185">Reference proteome</keyword>
<protein>
    <recommendedName>
        <fullName evidence="1">DUF4352 domain-containing protein</fullName>
    </recommendedName>
</protein>